<accession>A0A645CGX1</accession>
<sequence length="227" mass="24962">MLRKPFQIRPRNTLRLARSEHHERADDDQHLPADPFRVEPGEGQLADDRKFGKPRGFFGGFLDRLLDQPADDHEFAVLPDRGGDQPLHADVLRDEILLLGSAAGGSAGVGTFPLAAERGVFLKQPKRDRPVGVDLGGEQQRGADLAARRVDLPADVRLEGARRDFGVGDGLLGFFHHGHFVADEERGAFVVADDQVRRGETGDAPVFFQHLDAGAEVVGDRVEDRRL</sequence>
<dbReference type="EMBL" id="VSSQ01027087">
    <property type="protein sequence ID" value="MPM76128.1"/>
    <property type="molecule type" value="Genomic_DNA"/>
</dbReference>
<feature type="region of interest" description="Disordered" evidence="1">
    <location>
        <begin position="1"/>
        <end position="51"/>
    </location>
</feature>
<protein>
    <submittedName>
        <fullName evidence="2">Uncharacterized protein</fullName>
    </submittedName>
</protein>
<proteinExistence type="predicted"/>
<evidence type="ECO:0000313" key="2">
    <source>
        <dbReference type="EMBL" id="MPM76128.1"/>
    </source>
</evidence>
<feature type="compositionally biased region" description="Basic and acidic residues" evidence="1">
    <location>
        <begin position="17"/>
        <end position="51"/>
    </location>
</feature>
<reference evidence="2" key="1">
    <citation type="submission" date="2019-08" db="EMBL/GenBank/DDBJ databases">
        <authorList>
            <person name="Kucharzyk K."/>
            <person name="Murdoch R.W."/>
            <person name="Higgins S."/>
            <person name="Loffler F."/>
        </authorList>
    </citation>
    <scope>NUCLEOTIDE SEQUENCE</scope>
</reference>
<name>A0A645CGX1_9ZZZZ</name>
<evidence type="ECO:0000256" key="1">
    <source>
        <dbReference type="SAM" id="MobiDB-lite"/>
    </source>
</evidence>
<gene>
    <name evidence="2" type="ORF">SDC9_123123</name>
</gene>
<organism evidence="2">
    <name type="scientific">bioreactor metagenome</name>
    <dbReference type="NCBI Taxonomy" id="1076179"/>
    <lineage>
        <taxon>unclassified sequences</taxon>
        <taxon>metagenomes</taxon>
        <taxon>ecological metagenomes</taxon>
    </lineage>
</organism>
<dbReference type="AlphaFoldDB" id="A0A645CGX1"/>
<comment type="caution">
    <text evidence="2">The sequence shown here is derived from an EMBL/GenBank/DDBJ whole genome shotgun (WGS) entry which is preliminary data.</text>
</comment>